<reference evidence="6" key="1">
    <citation type="submission" date="2020-09" db="EMBL/GenBank/DDBJ databases">
        <authorList>
            <person name="Kikuchi T."/>
        </authorList>
    </citation>
    <scope>NUCLEOTIDE SEQUENCE</scope>
    <source>
        <strain evidence="6">SH1</strain>
    </source>
</reference>
<dbReference type="GO" id="GO:0005634">
    <property type="term" value="C:nucleus"/>
    <property type="evidence" value="ECO:0007669"/>
    <property type="project" value="TreeGrafter"/>
</dbReference>
<keyword evidence="4" id="KW-0788">Thiol protease</keyword>
<dbReference type="GO" id="GO:0006508">
    <property type="term" value="P:proteolysis"/>
    <property type="evidence" value="ECO:0007669"/>
    <property type="project" value="UniProtKB-KW"/>
</dbReference>
<dbReference type="FunFam" id="3.40.395.10:FF:000001">
    <property type="entry name" value="Sentrin-specific protease 1"/>
    <property type="match status" value="1"/>
</dbReference>
<dbReference type="PANTHER" id="PTHR12606">
    <property type="entry name" value="SENTRIN/SUMO-SPECIFIC PROTEASE"/>
    <property type="match status" value="1"/>
</dbReference>
<dbReference type="Gene3D" id="3.40.395.10">
    <property type="entry name" value="Adenoviral Proteinase, Chain A"/>
    <property type="match status" value="1"/>
</dbReference>
<dbReference type="AlphaFoldDB" id="A0A811JTR0"/>
<dbReference type="InterPro" id="IPR003653">
    <property type="entry name" value="Peptidase_C48_C"/>
</dbReference>
<dbReference type="OrthoDB" id="1939479at2759"/>
<dbReference type="Pfam" id="PF02902">
    <property type="entry name" value="Peptidase_C48"/>
    <property type="match status" value="1"/>
</dbReference>
<dbReference type="PROSITE" id="PS50600">
    <property type="entry name" value="ULP_PROTEASE"/>
    <property type="match status" value="1"/>
</dbReference>
<name>A0A811JTR0_9BILA</name>
<gene>
    <name evidence="6" type="ORF">BOKJ2_LOCUS1440</name>
</gene>
<evidence type="ECO:0000313" key="7">
    <source>
        <dbReference type="Proteomes" id="UP000614601"/>
    </source>
</evidence>
<dbReference type="GO" id="GO:0016926">
    <property type="term" value="P:protein desumoylation"/>
    <property type="evidence" value="ECO:0007669"/>
    <property type="project" value="TreeGrafter"/>
</dbReference>
<accession>A0A811JTR0</accession>
<proteinExistence type="inferred from homology"/>
<dbReference type="PANTHER" id="PTHR12606:SF141">
    <property type="entry name" value="GH15225P-RELATED"/>
    <property type="match status" value="1"/>
</dbReference>
<dbReference type="GO" id="GO:0060255">
    <property type="term" value="P:regulation of macromolecule metabolic process"/>
    <property type="evidence" value="ECO:0007669"/>
    <property type="project" value="UniProtKB-ARBA"/>
</dbReference>
<dbReference type="GO" id="GO:0080090">
    <property type="term" value="P:regulation of primary metabolic process"/>
    <property type="evidence" value="ECO:0007669"/>
    <property type="project" value="UniProtKB-ARBA"/>
</dbReference>
<keyword evidence="2" id="KW-0645">Protease</keyword>
<feature type="domain" description="Ubiquitin-like protease family profile" evidence="5">
    <location>
        <begin position="197"/>
        <end position="359"/>
    </location>
</feature>
<dbReference type="Proteomes" id="UP000614601">
    <property type="component" value="Unassembled WGS sequence"/>
</dbReference>
<evidence type="ECO:0000256" key="1">
    <source>
        <dbReference type="ARBA" id="ARBA00005234"/>
    </source>
</evidence>
<dbReference type="EMBL" id="CAJFDH010000001">
    <property type="protein sequence ID" value="CAD5206756.1"/>
    <property type="molecule type" value="Genomic_DNA"/>
</dbReference>
<protein>
    <recommendedName>
        <fullName evidence="5">Ubiquitin-like protease family profile domain-containing protein</fullName>
    </recommendedName>
</protein>
<evidence type="ECO:0000256" key="2">
    <source>
        <dbReference type="ARBA" id="ARBA00022670"/>
    </source>
</evidence>
<sequence length="390" mass="45933">MLNDSCNLNDSFDLHALEKYRNSVYSLNSNVYELPEETNDVNVDDGIHFDHKAGTESILGVVSAHSKILNEECEYLKGLLNKKRIERQLRDKKRELQYKKLRHKERCTTFDANVHKEALSVVINRHEGHFRWINRLNIQIDTERQFREALKLPKKLPLFLSIEENYFPELSEEALRLVETVWYGQNDNEVFCEGFGAKITRKDLKTLGGLNWLNDEIINFYMSLIMNRAEQDTSLPKTYVFNTFFYKTLSERGFAGVKRWTRKVDVFSYDVILIPVHMGNHWCMSMIDFTRQGIFYFDSLGGKNTTCLRLLGNYLMEEHMDKKKSSYDVSMWTFECPAVPMQLNGSDCGVFSSIFAEFSSRLCEFKFDQRVMPYYRQRMVYEIVNKKLLI</sequence>
<dbReference type="Proteomes" id="UP000783686">
    <property type="component" value="Unassembled WGS sequence"/>
</dbReference>
<evidence type="ECO:0000256" key="4">
    <source>
        <dbReference type="ARBA" id="ARBA00022807"/>
    </source>
</evidence>
<keyword evidence="7" id="KW-1185">Reference proteome</keyword>
<dbReference type="SUPFAM" id="SSF54001">
    <property type="entry name" value="Cysteine proteinases"/>
    <property type="match status" value="1"/>
</dbReference>
<dbReference type="GO" id="GO:0016929">
    <property type="term" value="F:deSUMOylase activity"/>
    <property type="evidence" value="ECO:0007669"/>
    <property type="project" value="TreeGrafter"/>
</dbReference>
<dbReference type="InterPro" id="IPR038765">
    <property type="entry name" value="Papain-like_cys_pep_sf"/>
</dbReference>
<evidence type="ECO:0000259" key="5">
    <source>
        <dbReference type="PROSITE" id="PS50600"/>
    </source>
</evidence>
<comment type="caution">
    <text evidence="6">The sequence shown here is derived from an EMBL/GenBank/DDBJ whole genome shotgun (WGS) entry which is preliminary data.</text>
</comment>
<evidence type="ECO:0000313" key="6">
    <source>
        <dbReference type="EMBL" id="CAD5206756.1"/>
    </source>
</evidence>
<dbReference type="EMBL" id="CAJFCW020000001">
    <property type="protein sequence ID" value="CAG9083005.1"/>
    <property type="molecule type" value="Genomic_DNA"/>
</dbReference>
<organism evidence="6 7">
    <name type="scientific">Bursaphelenchus okinawaensis</name>
    <dbReference type="NCBI Taxonomy" id="465554"/>
    <lineage>
        <taxon>Eukaryota</taxon>
        <taxon>Metazoa</taxon>
        <taxon>Ecdysozoa</taxon>
        <taxon>Nematoda</taxon>
        <taxon>Chromadorea</taxon>
        <taxon>Rhabditida</taxon>
        <taxon>Tylenchina</taxon>
        <taxon>Tylenchomorpha</taxon>
        <taxon>Aphelenchoidea</taxon>
        <taxon>Aphelenchoididae</taxon>
        <taxon>Bursaphelenchus</taxon>
    </lineage>
</organism>
<evidence type="ECO:0000256" key="3">
    <source>
        <dbReference type="ARBA" id="ARBA00022801"/>
    </source>
</evidence>
<keyword evidence="3" id="KW-0378">Hydrolase</keyword>
<comment type="similarity">
    <text evidence="1">Belongs to the peptidase C48 family.</text>
</comment>